<dbReference type="Gene3D" id="3.40.50.1820">
    <property type="entry name" value="alpha/beta hydrolase"/>
    <property type="match status" value="1"/>
</dbReference>
<evidence type="ECO:0000259" key="1">
    <source>
        <dbReference type="Pfam" id="PF12262"/>
    </source>
</evidence>
<proteinExistence type="predicted"/>
<sequence>MFIQPLELLEPKSEYIYVVTDAIRDMDGISVGTSRAYATLATGTVPALGDRLNRASRITIAINKLLDEFSDQTFDINSDDIIFSSWFSTQSITDDLVATKYAILTAMEQGGLETLWKGKANPNNVDLSGAYQMNFSATTDFGDYLRTDENFDKYVASQAGGDAPVEGQPSELKKLLLDIYGAMGLINDLDFINLLRGIRVDVTSGTVNLPHFLYKDENWRALPAAPAAPNVYTLSYILKEGTAQDQAAINAQLRQINVDPLLIKSLDILNRNEEMVKLIGADLRLADGNPITKLLIDAGTQPSTIARITRYSPFPTVRSMEEVPFLLVTPKTIDSSKPLNLLIYNHAVIASKETVLALVPRMIGLSKLPAFVSDLINLFQPLIDILGDAFGVGDLTELSWLRGDTINTAILVIDLPLHGERSLDEKRSANTDPTAYIALQNMAVGKSIFHQSIYDTLGLRLAVDLAQSSGRLAGTPLENLSDNAPGFMAHSLGGISGLSAVAIAQHDDGTGIDHSQLAFSSVALAKVSAGISDTLLNSSAFELTVKHFISEAQSPDYRDYIKENSNACDPAISSDIGKCYTDFVSAAQNSSDKATVLEFLEQQFKLFSFAAQMMLDGIDPYSFVDLENADGTKALGSIPILAFQAENDEYLSNEVQFSPFSGTEPLARRLGLNFVSKEAPMLVGDRNLILFNDDAVHTTFLGPTNVDEDTNESLDFQHNNYIQVLINEFFQSQGQSVGVFSDDLLETSVK</sequence>
<dbReference type="Proteomes" id="UP000290287">
    <property type="component" value="Unassembled WGS sequence"/>
</dbReference>
<accession>A0A4Q0YWU1</accession>
<keyword evidence="3" id="KW-1185">Reference proteome</keyword>
<dbReference type="AlphaFoldDB" id="A0A4Q0YWU1"/>
<dbReference type="InterPro" id="IPR029058">
    <property type="entry name" value="AB_hydrolase_fold"/>
</dbReference>
<dbReference type="Pfam" id="PF12262">
    <property type="entry name" value="Lipase_bact_N"/>
    <property type="match status" value="1"/>
</dbReference>
<gene>
    <name evidence="2" type="ORF">CS022_00530</name>
</gene>
<organism evidence="2 3">
    <name type="scientific">Veronia nyctiphanis</name>
    <dbReference type="NCBI Taxonomy" id="1278244"/>
    <lineage>
        <taxon>Bacteria</taxon>
        <taxon>Pseudomonadati</taxon>
        <taxon>Pseudomonadota</taxon>
        <taxon>Gammaproteobacteria</taxon>
        <taxon>Vibrionales</taxon>
        <taxon>Vibrionaceae</taxon>
        <taxon>Veronia</taxon>
    </lineage>
</organism>
<dbReference type="RefSeq" id="WP_129120646.1">
    <property type="nucleotide sequence ID" value="NZ_PEIB01000001.1"/>
</dbReference>
<dbReference type="OrthoDB" id="5477453at2"/>
<feature type="domain" description="Bacterial virulence factor lipase N-terminal" evidence="1">
    <location>
        <begin position="2"/>
        <end position="109"/>
    </location>
</feature>
<reference evidence="2 3" key="1">
    <citation type="submission" date="2017-10" db="EMBL/GenBank/DDBJ databases">
        <title>Nyctiphanis sp. nov., isolated from the stomach of the euphausiid Nyctiphanes simplex (Hansen, 1911) in the Gulf of California.</title>
        <authorList>
            <person name="Gomez-Gil B."/>
            <person name="Aguilar-Mendez M."/>
            <person name="Lopez-Cortes A."/>
            <person name="Gomez-Gutierrez J."/>
            <person name="Roque A."/>
            <person name="Lang E."/>
            <person name="Gonzalez-Castillo A."/>
        </authorList>
    </citation>
    <scope>NUCLEOTIDE SEQUENCE [LARGE SCALE GENOMIC DNA]</scope>
    <source>
        <strain evidence="2 3">CAIM 600</strain>
    </source>
</reference>
<comment type="caution">
    <text evidence="2">The sequence shown here is derived from an EMBL/GenBank/DDBJ whole genome shotgun (WGS) entry which is preliminary data.</text>
</comment>
<protein>
    <recommendedName>
        <fullName evidence="1">Bacterial virulence factor lipase N-terminal domain-containing protein</fullName>
    </recommendedName>
</protein>
<dbReference type="InterPro" id="IPR025920">
    <property type="entry name" value="Lipase_bact_N"/>
</dbReference>
<dbReference type="EMBL" id="PEIB01000001">
    <property type="protein sequence ID" value="RXJ74754.1"/>
    <property type="molecule type" value="Genomic_DNA"/>
</dbReference>
<name>A0A4Q0YWU1_9GAMM</name>
<evidence type="ECO:0000313" key="2">
    <source>
        <dbReference type="EMBL" id="RXJ74754.1"/>
    </source>
</evidence>
<evidence type="ECO:0000313" key="3">
    <source>
        <dbReference type="Proteomes" id="UP000290287"/>
    </source>
</evidence>